<keyword evidence="6 11" id="KW-0547">Nucleotide-binding</keyword>
<dbReference type="SFLD" id="SFLDS00003">
    <property type="entry name" value="Haloacid_Dehalogenase"/>
    <property type="match status" value="1"/>
</dbReference>
<evidence type="ECO:0000313" key="14">
    <source>
        <dbReference type="Proteomes" id="UP000318453"/>
    </source>
</evidence>
<proteinExistence type="inferred from homology"/>
<dbReference type="AlphaFoldDB" id="A0A5B8NS26"/>
<feature type="transmembrane region" description="Helical" evidence="11">
    <location>
        <begin position="360"/>
        <end position="383"/>
    </location>
</feature>
<keyword evidence="7 11" id="KW-0067">ATP-binding</keyword>
<feature type="transmembrane region" description="Helical" evidence="11">
    <location>
        <begin position="138"/>
        <end position="157"/>
    </location>
</feature>
<comment type="subcellular location">
    <subcellularLocation>
        <location evidence="1">Cell membrane</location>
        <topology evidence="1">Multi-pass membrane protein</topology>
    </subcellularLocation>
</comment>
<dbReference type="InterPro" id="IPR001757">
    <property type="entry name" value="P_typ_ATPase"/>
</dbReference>
<dbReference type="InterPro" id="IPR006121">
    <property type="entry name" value="HMA_dom"/>
</dbReference>
<evidence type="ECO:0000256" key="1">
    <source>
        <dbReference type="ARBA" id="ARBA00004651"/>
    </source>
</evidence>
<dbReference type="NCBIfam" id="TIGR01525">
    <property type="entry name" value="ATPase-IB_hvy"/>
    <property type="match status" value="1"/>
</dbReference>
<dbReference type="Gene3D" id="3.30.70.100">
    <property type="match status" value="1"/>
</dbReference>
<dbReference type="PROSITE" id="PS00154">
    <property type="entry name" value="ATPASE_E1_E2"/>
    <property type="match status" value="1"/>
</dbReference>
<dbReference type="Proteomes" id="UP000318453">
    <property type="component" value="Chromosome"/>
</dbReference>
<dbReference type="InterPro" id="IPR027256">
    <property type="entry name" value="P-typ_ATPase_IB"/>
</dbReference>
<dbReference type="GO" id="GO:0055070">
    <property type="term" value="P:copper ion homeostasis"/>
    <property type="evidence" value="ECO:0007669"/>
    <property type="project" value="TreeGrafter"/>
</dbReference>
<dbReference type="GO" id="GO:0005886">
    <property type="term" value="C:plasma membrane"/>
    <property type="evidence" value="ECO:0007669"/>
    <property type="project" value="UniProtKB-SubCell"/>
</dbReference>
<dbReference type="NCBIfam" id="TIGR01511">
    <property type="entry name" value="ATPase-IB1_Cu"/>
    <property type="match status" value="1"/>
</dbReference>
<dbReference type="PRINTS" id="PR00943">
    <property type="entry name" value="CUATPASE"/>
</dbReference>
<reference evidence="13" key="1">
    <citation type="submission" date="2019-08" db="EMBL/GenBank/DDBJ databases">
        <title>Carotenoids and Carotenoid Binding Proteins in the Halophilic Cyanobacterium Euhalothece sp. ZM00.</title>
        <authorList>
            <person name="Cho S.M."/>
            <person name="Song J.Y."/>
            <person name="Park Y.-I."/>
        </authorList>
    </citation>
    <scope>NUCLEOTIDE SEQUENCE [LARGE SCALE GENOMIC DNA]</scope>
    <source>
        <strain evidence="13">Z-M001</strain>
    </source>
</reference>
<dbReference type="GO" id="GO:0005524">
    <property type="term" value="F:ATP binding"/>
    <property type="evidence" value="ECO:0007669"/>
    <property type="project" value="UniProtKB-UniRule"/>
</dbReference>
<evidence type="ECO:0000313" key="13">
    <source>
        <dbReference type="EMBL" id="QDZ41321.1"/>
    </source>
</evidence>
<keyword evidence="11" id="KW-1003">Cell membrane</keyword>
<evidence type="ECO:0000256" key="6">
    <source>
        <dbReference type="ARBA" id="ARBA00022741"/>
    </source>
</evidence>
<dbReference type="PROSITE" id="PS50846">
    <property type="entry name" value="HMA_2"/>
    <property type="match status" value="1"/>
</dbReference>
<dbReference type="InterPro" id="IPR023299">
    <property type="entry name" value="ATPase_P-typ_cyto_dom_N"/>
</dbReference>
<dbReference type="CDD" id="cd00371">
    <property type="entry name" value="HMA"/>
    <property type="match status" value="1"/>
</dbReference>
<dbReference type="InterPro" id="IPR017969">
    <property type="entry name" value="Heavy-metal-associated_CS"/>
</dbReference>
<keyword evidence="3" id="KW-0813">Transport</keyword>
<evidence type="ECO:0000256" key="9">
    <source>
        <dbReference type="ARBA" id="ARBA00022989"/>
    </source>
</evidence>
<dbReference type="RefSeq" id="WP_146297155.1">
    <property type="nucleotide sequence ID" value="NZ_CP042326.1"/>
</dbReference>
<feature type="transmembrane region" description="Helical" evidence="11">
    <location>
        <begin position="204"/>
        <end position="221"/>
    </location>
</feature>
<dbReference type="PANTHER" id="PTHR43520:SF8">
    <property type="entry name" value="P-TYPE CU(+) TRANSPORTER"/>
    <property type="match status" value="1"/>
</dbReference>
<feature type="transmembrane region" description="Helical" evidence="11">
    <location>
        <begin position="403"/>
        <end position="426"/>
    </location>
</feature>
<dbReference type="InterPro" id="IPR018303">
    <property type="entry name" value="ATPase_P-typ_P_site"/>
</dbReference>
<comment type="similarity">
    <text evidence="2 11">Belongs to the cation transport ATPase (P-type) (TC 3.A.3) family. Type IB subfamily.</text>
</comment>
<dbReference type="KEGG" id="enn:FRE64_16065"/>
<dbReference type="FunFam" id="2.70.150.10:FF:000002">
    <property type="entry name" value="Copper-transporting ATPase 1, putative"/>
    <property type="match status" value="1"/>
</dbReference>
<evidence type="ECO:0000256" key="11">
    <source>
        <dbReference type="RuleBase" id="RU362081"/>
    </source>
</evidence>
<organism evidence="13 14">
    <name type="scientific">Euhalothece natronophila Z-M001</name>
    <dbReference type="NCBI Taxonomy" id="522448"/>
    <lineage>
        <taxon>Bacteria</taxon>
        <taxon>Bacillati</taxon>
        <taxon>Cyanobacteriota</taxon>
        <taxon>Cyanophyceae</taxon>
        <taxon>Oscillatoriophycideae</taxon>
        <taxon>Chroococcales</taxon>
        <taxon>Halothecacae</taxon>
        <taxon>Halothece cluster</taxon>
        <taxon>Euhalothece</taxon>
    </lineage>
</organism>
<sequence length="779" mass="83514">MMPMPVSQQIPSQETTLETVTLDVEGMKCAGCVSAVERQIEQNSGVLAAQVNLVTATAVVQYQPETANPEEIAKQLTAKGFPSQLHDSNSEENTAISYEEKRQQANRENFRKLAIAIVLIILSGIGHLKHLAGVHVPFLSHIGFHWGLATLALILPGREIIVDGVKGLWQRVPNMNSLIALGTLSAYFASCVALAFPQLGWECFFDEPVMLLGFILLGRTLEQRARGEAGAALAALVSLKPSTARLVKETDTEEEKSMEVPVSTVQVQQWLRVLPGEKFPVDGEILKGETTVDESMLTGESIPVKKQVQDTVKAGTINLTGVVTLKATQVGKDTTLAKIIASVENAQTRKAPVQKLADQVAGYFAYGVMAIAGLTFLFWYFIAPQIWTEVTLETSPLLLSLKVMIAVLVIACPCALGLATPTAILVGTGMGAKQGLLIKGGDVLEKVQGLETLVFDKTGTLTEGNPKVTDCLVVATPDISEETLLQFVASVEQGTNHPLADAIVQEAQAREISLLATSEEETQAGYGIRAMVQQQAIVVGNASWLEAQGIIVPRAMQEKGETLENTGKTVVYVAINGALAGLIALKDCLRPDAVETLSKLQKMGLEVRLLTGDKENIASAIAQQLNLSRDQVFAEVHPEEKAQVVRQLQEKGQSVGMIGDGINDAPALAQADVGIAMAKGTEVALETASIVLMRDRVSDVITAINLSLATLQKIRQNLFWALGYNVITIPLAAGILLPTYDILLSPAIAAGFMALSSVIVVTNSLLLKRVKMGEPWRMG</sequence>
<keyword evidence="10 11" id="KW-0472">Membrane</keyword>
<feature type="transmembrane region" description="Helical" evidence="11">
    <location>
        <begin position="178"/>
        <end position="198"/>
    </location>
</feature>
<keyword evidence="4 11" id="KW-0812">Transmembrane</keyword>
<dbReference type="InterPro" id="IPR023214">
    <property type="entry name" value="HAD_sf"/>
</dbReference>
<keyword evidence="14" id="KW-1185">Reference proteome</keyword>
<dbReference type="OrthoDB" id="438550at2"/>
<dbReference type="PANTHER" id="PTHR43520">
    <property type="entry name" value="ATP7, ISOFORM B"/>
    <property type="match status" value="1"/>
</dbReference>
<evidence type="ECO:0000256" key="10">
    <source>
        <dbReference type="ARBA" id="ARBA00023136"/>
    </source>
</evidence>
<dbReference type="Gene3D" id="3.40.50.1000">
    <property type="entry name" value="HAD superfamily/HAD-like"/>
    <property type="match status" value="1"/>
</dbReference>
<dbReference type="Pfam" id="PF00122">
    <property type="entry name" value="E1-E2_ATPase"/>
    <property type="match status" value="1"/>
</dbReference>
<dbReference type="Pfam" id="PF00702">
    <property type="entry name" value="Hydrolase"/>
    <property type="match status" value="1"/>
</dbReference>
<dbReference type="SFLD" id="SFLDF00027">
    <property type="entry name" value="p-type_atpase"/>
    <property type="match status" value="1"/>
</dbReference>
<dbReference type="InterPro" id="IPR008250">
    <property type="entry name" value="ATPase_P-typ_transduc_dom_A_sf"/>
</dbReference>
<name>A0A5B8NS26_9CHRO</name>
<dbReference type="Gene3D" id="3.40.1110.10">
    <property type="entry name" value="Calcium-transporting ATPase, cytoplasmic domain N"/>
    <property type="match status" value="1"/>
</dbReference>
<dbReference type="GO" id="GO:0043682">
    <property type="term" value="F:P-type divalent copper transporter activity"/>
    <property type="evidence" value="ECO:0007669"/>
    <property type="project" value="TreeGrafter"/>
</dbReference>
<dbReference type="EMBL" id="CP042326">
    <property type="protein sequence ID" value="QDZ41321.1"/>
    <property type="molecule type" value="Genomic_DNA"/>
</dbReference>
<evidence type="ECO:0000256" key="5">
    <source>
        <dbReference type="ARBA" id="ARBA00022723"/>
    </source>
</evidence>
<dbReference type="SUPFAM" id="SSF81665">
    <property type="entry name" value="Calcium ATPase, transmembrane domain M"/>
    <property type="match status" value="1"/>
</dbReference>
<evidence type="ECO:0000256" key="2">
    <source>
        <dbReference type="ARBA" id="ARBA00006024"/>
    </source>
</evidence>
<dbReference type="SFLD" id="SFLDG00002">
    <property type="entry name" value="C1.7:_P-type_atpase_like"/>
    <property type="match status" value="1"/>
</dbReference>
<protein>
    <submittedName>
        <fullName evidence="13">Copper-translocating P-type ATPase</fullName>
    </submittedName>
</protein>
<dbReference type="InterPro" id="IPR036163">
    <property type="entry name" value="HMA_dom_sf"/>
</dbReference>
<dbReference type="PROSITE" id="PS01229">
    <property type="entry name" value="COF_2"/>
    <property type="match status" value="1"/>
</dbReference>
<dbReference type="NCBIfam" id="TIGR01494">
    <property type="entry name" value="ATPase_P-type"/>
    <property type="match status" value="1"/>
</dbReference>
<dbReference type="InterPro" id="IPR036412">
    <property type="entry name" value="HAD-like_sf"/>
</dbReference>
<gene>
    <name evidence="13" type="ORF">FRE64_16065</name>
</gene>
<keyword evidence="9 11" id="KW-1133">Transmembrane helix</keyword>
<dbReference type="InterPro" id="IPR023298">
    <property type="entry name" value="ATPase_P-typ_TM_dom_sf"/>
</dbReference>
<dbReference type="Pfam" id="PF00403">
    <property type="entry name" value="HMA"/>
    <property type="match status" value="1"/>
</dbReference>
<dbReference type="PRINTS" id="PR00119">
    <property type="entry name" value="CATATPASE"/>
</dbReference>
<dbReference type="PROSITE" id="PS01047">
    <property type="entry name" value="HMA_1"/>
    <property type="match status" value="1"/>
</dbReference>
<evidence type="ECO:0000256" key="4">
    <source>
        <dbReference type="ARBA" id="ARBA00022692"/>
    </source>
</evidence>
<keyword evidence="5 11" id="KW-0479">Metal-binding</keyword>
<dbReference type="CDD" id="cd02094">
    <property type="entry name" value="P-type_ATPase_Cu-like"/>
    <property type="match status" value="1"/>
</dbReference>
<feature type="transmembrane region" description="Helical" evidence="11">
    <location>
        <begin position="743"/>
        <end position="767"/>
    </location>
</feature>
<accession>A0A5B8NS26</accession>
<dbReference type="GO" id="GO:0016887">
    <property type="term" value="F:ATP hydrolysis activity"/>
    <property type="evidence" value="ECO:0007669"/>
    <property type="project" value="InterPro"/>
</dbReference>
<evidence type="ECO:0000259" key="12">
    <source>
        <dbReference type="PROSITE" id="PS50846"/>
    </source>
</evidence>
<dbReference type="SUPFAM" id="SSF55008">
    <property type="entry name" value="HMA, heavy metal-associated domain"/>
    <property type="match status" value="1"/>
</dbReference>
<dbReference type="SUPFAM" id="SSF56784">
    <property type="entry name" value="HAD-like"/>
    <property type="match status" value="1"/>
</dbReference>
<evidence type="ECO:0000256" key="7">
    <source>
        <dbReference type="ARBA" id="ARBA00022840"/>
    </source>
</evidence>
<keyword evidence="8" id="KW-1278">Translocase</keyword>
<dbReference type="InterPro" id="IPR044492">
    <property type="entry name" value="P_typ_ATPase_HD_dom"/>
</dbReference>
<evidence type="ECO:0000256" key="8">
    <source>
        <dbReference type="ARBA" id="ARBA00022967"/>
    </source>
</evidence>
<dbReference type="SUPFAM" id="SSF81653">
    <property type="entry name" value="Calcium ATPase, transduction domain A"/>
    <property type="match status" value="1"/>
</dbReference>
<dbReference type="InterPro" id="IPR059000">
    <property type="entry name" value="ATPase_P-type_domA"/>
</dbReference>
<feature type="transmembrane region" description="Helical" evidence="11">
    <location>
        <begin position="718"/>
        <end position="737"/>
    </location>
</feature>
<feature type="domain" description="HMA" evidence="12">
    <location>
        <begin position="18"/>
        <end position="84"/>
    </location>
</feature>
<evidence type="ECO:0000256" key="3">
    <source>
        <dbReference type="ARBA" id="ARBA00022448"/>
    </source>
</evidence>
<dbReference type="FunFam" id="3.30.70.100:FF:000001">
    <property type="entry name" value="ATPase copper transporting beta"/>
    <property type="match status" value="1"/>
</dbReference>
<dbReference type="GO" id="GO:0005507">
    <property type="term" value="F:copper ion binding"/>
    <property type="evidence" value="ECO:0007669"/>
    <property type="project" value="TreeGrafter"/>
</dbReference>
<dbReference type="Gene3D" id="2.70.150.10">
    <property type="entry name" value="Calcium-transporting ATPase, cytoplasmic transduction domain A"/>
    <property type="match status" value="1"/>
</dbReference>
<feature type="transmembrane region" description="Helical" evidence="11">
    <location>
        <begin position="113"/>
        <end position="132"/>
    </location>
</feature>